<feature type="domain" description="Polysaccharide pyruvyl transferase" evidence="1">
    <location>
        <begin position="14"/>
        <end position="312"/>
    </location>
</feature>
<dbReference type="AlphaFoldDB" id="A0A7H1MM14"/>
<dbReference type="EMBL" id="CP043431">
    <property type="protein sequence ID" value="QNT64500.1"/>
    <property type="molecule type" value="Genomic_DNA"/>
</dbReference>
<sequence length="376" mass="43564">MKHYYLISTAGYPNFGDEQIVRSWLALFKQTHANDQITLDVPFPARSSLLFKDEFPNINFVDTIWTFIYAGDDDGASLDNTGTLFHLMENGFPRDVLGIENMKSADEIHLLGGGYFTTDRPEFNRTYLFFPILTYLKSLNPSLKLITHGLGLTPISNNYKIELETNYLSEFNYVGVRDKESAKIKGTTLELDDVFMSHKLNALRIDDQKDNPDILLVLKPINDQEKLKVFLNQLIQYLETEKNKNKTIGILEFMVPIDNWLFFEPYLNAIPTIKQRLTFFGFWDIWTKGIPYKKDQEWIVSRFHAHLIGSILKVKGSIFIESDQYYQTKQQSLLELGTGWQLIENDPTFNIKPSRNKLFTTQIALKIATKLSRMNK</sequence>
<accession>A0A7H1MM14</accession>
<reference evidence="2 3" key="1">
    <citation type="submission" date="2019-08" db="EMBL/GenBank/DDBJ databases">
        <authorList>
            <person name="Chang H.C."/>
            <person name="Mun S.Y."/>
        </authorList>
    </citation>
    <scope>NUCLEOTIDE SEQUENCE [LARGE SCALE GENOMIC DNA]</scope>
    <source>
        <strain evidence="2 3">SK</strain>
    </source>
</reference>
<evidence type="ECO:0000259" key="1">
    <source>
        <dbReference type="Pfam" id="PF04230"/>
    </source>
</evidence>
<organism evidence="2 3">
    <name type="scientific">Weissella koreensis</name>
    <dbReference type="NCBI Taxonomy" id="165096"/>
    <lineage>
        <taxon>Bacteria</taxon>
        <taxon>Bacillati</taxon>
        <taxon>Bacillota</taxon>
        <taxon>Bacilli</taxon>
        <taxon>Lactobacillales</taxon>
        <taxon>Lactobacillaceae</taxon>
        <taxon>Weissella</taxon>
    </lineage>
</organism>
<dbReference type="Pfam" id="PF04230">
    <property type="entry name" value="PS_pyruv_trans"/>
    <property type="match status" value="1"/>
</dbReference>
<evidence type="ECO:0000313" key="3">
    <source>
        <dbReference type="Proteomes" id="UP000516446"/>
    </source>
</evidence>
<dbReference type="Proteomes" id="UP000516446">
    <property type="component" value="Chromosome"/>
</dbReference>
<dbReference type="RefSeq" id="WP_155279811.1">
    <property type="nucleotide sequence ID" value="NZ_CP043431.1"/>
</dbReference>
<dbReference type="InterPro" id="IPR007345">
    <property type="entry name" value="Polysacch_pyruvyl_Trfase"/>
</dbReference>
<keyword evidence="3" id="KW-1185">Reference proteome</keyword>
<name>A0A7H1MM14_9LACO</name>
<keyword evidence="2" id="KW-0808">Transferase</keyword>
<dbReference type="GO" id="GO:0016740">
    <property type="term" value="F:transferase activity"/>
    <property type="evidence" value="ECO:0007669"/>
    <property type="project" value="UniProtKB-KW"/>
</dbReference>
<protein>
    <submittedName>
        <fullName evidence="2">Polysaccharide pyruvyl transferase family protein</fullName>
    </submittedName>
</protein>
<gene>
    <name evidence="2" type="ORF">FY536_04085</name>
</gene>
<evidence type="ECO:0000313" key="2">
    <source>
        <dbReference type="EMBL" id="QNT64500.1"/>
    </source>
</evidence>
<proteinExistence type="predicted"/>